<sequence>MATTKKEDDQNAALLYCIPAILATLVFSLYHFSKLKKHYMAGANARRVFDIGAQGAELAASGFFGLACYMVGVWLYWLTPLSLVVTLPLGVFLLNWAGKAQAYAFLGVIVDYDQGLVFFPPNTESLDIVDRLMVIPMIKQMTAMDSVPLASIERITRQAGKRVLLHGEFGSRHITFTDKLKRDECLHLLMAGNSRRRTLMQELE</sequence>
<gene>
    <name evidence="2" type="ORF">DZC30_21800</name>
</gene>
<name>A0A373F5T7_COMTE</name>
<dbReference type="OrthoDB" id="8906258at2"/>
<accession>A0A373F5T7</accession>
<evidence type="ECO:0000313" key="3">
    <source>
        <dbReference type="Proteomes" id="UP000261948"/>
    </source>
</evidence>
<comment type="caution">
    <text evidence="2">The sequence shown here is derived from an EMBL/GenBank/DDBJ whole genome shotgun (WGS) entry which is preliminary data.</text>
</comment>
<feature type="transmembrane region" description="Helical" evidence="1">
    <location>
        <begin position="78"/>
        <end position="97"/>
    </location>
</feature>
<keyword evidence="3" id="KW-1185">Reference proteome</keyword>
<evidence type="ECO:0000313" key="2">
    <source>
        <dbReference type="EMBL" id="RGE39498.1"/>
    </source>
</evidence>
<keyword evidence="1" id="KW-1133">Transmembrane helix</keyword>
<feature type="transmembrane region" description="Helical" evidence="1">
    <location>
        <begin position="12"/>
        <end position="30"/>
    </location>
</feature>
<keyword evidence="1" id="KW-0472">Membrane</keyword>
<organism evidence="2 3">
    <name type="scientific">Comamonas testosteroni</name>
    <name type="common">Pseudomonas testosteroni</name>
    <dbReference type="NCBI Taxonomy" id="285"/>
    <lineage>
        <taxon>Bacteria</taxon>
        <taxon>Pseudomonadati</taxon>
        <taxon>Pseudomonadota</taxon>
        <taxon>Betaproteobacteria</taxon>
        <taxon>Burkholderiales</taxon>
        <taxon>Comamonadaceae</taxon>
        <taxon>Comamonas</taxon>
    </lineage>
</organism>
<evidence type="ECO:0000256" key="1">
    <source>
        <dbReference type="SAM" id="Phobius"/>
    </source>
</evidence>
<keyword evidence="1" id="KW-0812">Transmembrane</keyword>
<reference evidence="2 3" key="1">
    <citation type="submission" date="2018-08" db="EMBL/GenBank/DDBJ databases">
        <title>Comamonas testosteroni strain SWCO2.</title>
        <authorList>
            <person name="Jiang N."/>
            <person name="Zhang X.Z."/>
        </authorList>
    </citation>
    <scope>NUCLEOTIDE SEQUENCE [LARGE SCALE GENOMIC DNA]</scope>
    <source>
        <strain evidence="2 3">SWCO2</strain>
    </source>
</reference>
<dbReference type="AlphaFoldDB" id="A0A373F5T7"/>
<proteinExistence type="predicted"/>
<dbReference type="Proteomes" id="UP000261948">
    <property type="component" value="Unassembled WGS sequence"/>
</dbReference>
<dbReference type="EMBL" id="QURR01000050">
    <property type="protein sequence ID" value="RGE39498.1"/>
    <property type="molecule type" value="Genomic_DNA"/>
</dbReference>
<protein>
    <submittedName>
        <fullName evidence="2">Uncharacterized protein</fullName>
    </submittedName>
</protein>